<proteinExistence type="predicted"/>
<sequence>MRTIELLLQTLEYLNTTRIFDTRHDYYWYDSQQSRFHCDYGTLSSADDVNDIPDECKCESLLCKAGIMAFGGKHLALIDNMTCPTRSDLFALQITIAR</sequence>
<name>A0A016SNW7_9BILA</name>
<gene>
    <name evidence="1" type="primary">Acey_s0195.g1479</name>
    <name evidence="1" type="ORF">Y032_0195g1479</name>
</gene>
<comment type="caution">
    <text evidence="1">The sequence shown here is derived from an EMBL/GenBank/DDBJ whole genome shotgun (WGS) entry which is preliminary data.</text>
</comment>
<protein>
    <submittedName>
        <fullName evidence="1">Uncharacterized protein</fullName>
    </submittedName>
</protein>
<keyword evidence="2" id="KW-1185">Reference proteome</keyword>
<evidence type="ECO:0000313" key="1">
    <source>
        <dbReference type="EMBL" id="EYB92320.1"/>
    </source>
</evidence>
<dbReference type="Proteomes" id="UP000024635">
    <property type="component" value="Unassembled WGS sequence"/>
</dbReference>
<dbReference type="EMBL" id="JARK01001531">
    <property type="protein sequence ID" value="EYB92320.1"/>
    <property type="molecule type" value="Genomic_DNA"/>
</dbReference>
<reference evidence="2" key="1">
    <citation type="journal article" date="2015" name="Nat. Genet.">
        <title>The genome and transcriptome of the zoonotic hookworm Ancylostoma ceylanicum identify infection-specific gene families.</title>
        <authorList>
            <person name="Schwarz E.M."/>
            <person name="Hu Y."/>
            <person name="Antoshechkin I."/>
            <person name="Miller M.M."/>
            <person name="Sternberg P.W."/>
            <person name="Aroian R.V."/>
        </authorList>
    </citation>
    <scope>NUCLEOTIDE SEQUENCE</scope>
    <source>
        <strain evidence="2">HY135</strain>
    </source>
</reference>
<evidence type="ECO:0000313" key="2">
    <source>
        <dbReference type="Proteomes" id="UP000024635"/>
    </source>
</evidence>
<accession>A0A016SNW7</accession>
<organism evidence="1 2">
    <name type="scientific">Ancylostoma ceylanicum</name>
    <dbReference type="NCBI Taxonomy" id="53326"/>
    <lineage>
        <taxon>Eukaryota</taxon>
        <taxon>Metazoa</taxon>
        <taxon>Ecdysozoa</taxon>
        <taxon>Nematoda</taxon>
        <taxon>Chromadorea</taxon>
        <taxon>Rhabditida</taxon>
        <taxon>Rhabditina</taxon>
        <taxon>Rhabditomorpha</taxon>
        <taxon>Strongyloidea</taxon>
        <taxon>Ancylostomatidae</taxon>
        <taxon>Ancylostomatinae</taxon>
        <taxon>Ancylostoma</taxon>
    </lineage>
</organism>
<dbReference type="AlphaFoldDB" id="A0A016SNW7"/>